<dbReference type="GeneID" id="85021807"/>
<accession>A0A181C9X7</accession>
<proteinExistence type="predicted"/>
<gene>
    <name evidence="1" type="ORF">GWK63_06555</name>
</gene>
<dbReference type="RefSeq" id="WP_034932877.1">
    <property type="nucleotide sequence ID" value="NZ_CALMTF010000105.1"/>
</dbReference>
<evidence type="ECO:0000313" key="1">
    <source>
        <dbReference type="EMBL" id="QIP35172.1"/>
    </source>
</evidence>
<reference evidence="1 2" key="1">
    <citation type="submission" date="2020-03" db="EMBL/GenBank/DDBJ databases">
        <title>Isolation of cellulose-producing strains, genome characterization and application of the synthesized cellulose films as an economical and sustainable material for piezoelectric sensor construction.</title>
        <authorList>
            <person name="Mangayil R.K."/>
        </authorList>
    </citation>
    <scope>NUCLEOTIDE SEQUENCE [LARGE SCALE GENOMIC DNA]</scope>
    <source>
        <strain evidence="1 2">ENS 9a1a</strain>
    </source>
</reference>
<sequence length="118" mass="12063">MKKYFIAMALAILPSIASAATVLGTFDLPTVTSFTANGKPADRIPASAVIGKPVVGIVPGAYKLLKIQTDQGVVLVRPAAVKVDVPPSSLPMLTCKQGIAPGIVTSQMRGSNGLTDGC</sequence>
<dbReference type="Proteomes" id="UP000502533">
    <property type="component" value="Chromosome"/>
</dbReference>
<evidence type="ECO:0000313" key="2">
    <source>
        <dbReference type="Proteomes" id="UP000502533"/>
    </source>
</evidence>
<dbReference type="AlphaFoldDB" id="A0A181C9X7"/>
<dbReference type="EMBL" id="CP050139">
    <property type="protein sequence ID" value="QIP35172.1"/>
    <property type="molecule type" value="Genomic_DNA"/>
</dbReference>
<keyword evidence="2" id="KW-1185">Reference proteome</keyword>
<name>A0A181C9X7_9PROT</name>
<protein>
    <submittedName>
        <fullName evidence="1">Uncharacterized protein</fullName>
    </submittedName>
</protein>
<dbReference type="KEGG" id="kre:GWK63_06555"/>
<organism evidence="1 2">
    <name type="scientific">Komagataeibacter rhaeticus</name>
    <dbReference type="NCBI Taxonomy" id="215221"/>
    <lineage>
        <taxon>Bacteria</taxon>
        <taxon>Pseudomonadati</taxon>
        <taxon>Pseudomonadota</taxon>
        <taxon>Alphaproteobacteria</taxon>
        <taxon>Acetobacterales</taxon>
        <taxon>Acetobacteraceae</taxon>
        <taxon>Komagataeibacter</taxon>
    </lineage>
</organism>